<evidence type="ECO:0000313" key="3">
    <source>
        <dbReference type="EMBL" id="KAG6682916.1"/>
    </source>
</evidence>
<keyword evidence="2" id="KW-0732">Signal</keyword>
<keyword evidence="1" id="KW-0812">Transmembrane</keyword>
<reference evidence="3" key="1">
    <citation type="submission" date="2021-01" db="EMBL/GenBank/DDBJ databases">
        <authorList>
            <person name="Lovell J.T."/>
            <person name="Bentley N."/>
            <person name="Bhattarai G."/>
            <person name="Jenkins J.W."/>
            <person name="Sreedasyam A."/>
            <person name="Alarcon Y."/>
            <person name="Bock C."/>
            <person name="Boston L."/>
            <person name="Carlson J."/>
            <person name="Cervantes K."/>
            <person name="Clermont K."/>
            <person name="Krom N."/>
            <person name="Kubenka K."/>
            <person name="Mamidi S."/>
            <person name="Mattison C."/>
            <person name="Monteros M."/>
            <person name="Pisani C."/>
            <person name="Plott C."/>
            <person name="Rajasekar S."/>
            <person name="Rhein H.S."/>
            <person name="Rohla C."/>
            <person name="Song M."/>
            <person name="Hilaire R.S."/>
            <person name="Shu S."/>
            <person name="Wells L."/>
            <person name="Wang X."/>
            <person name="Webber J."/>
            <person name="Heerema R.J."/>
            <person name="Klein P."/>
            <person name="Conner P."/>
            <person name="Grauke L."/>
            <person name="Grimwood J."/>
            <person name="Schmutz J."/>
            <person name="Randall J.J."/>
        </authorList>
    </citation>
    <scope>NUCLEOTIDE SEQUENCE</scope>
    <source>
        <tissue evidence="3">Leaf</tissue>
    </source>
</reference>
<evidence type="ECO:0000256" key="1">
    <source>
        <dbReference type="SAM" id="Phobius"/>
    </source>
</evidence>
<feature type="signal peptide" evidence="2">
    <location>
        <begin position="1"/>
        <end position="19"/>
    </location>
</feature>
<feature type="transmembrane region" description="Helical" evidence="1">
    <location>
        <begin position="15"/>
        <end position="36"/>
    </location>
</feature>
<name>A0A922DEH3_CARIL</name>
<evidence type="ECO:0000256" key="2">
    <source>
        <dbReference type="SAM" id="SignalP"/>
    </source>
</evidence>
<sequence length="77" mass="8797">MVLFLLILFHLNNFTITYCNPLCVCVYMVLFVLILFNKRVTQLICKFAYSTHNLCTKSPGYQNLASVTPTKASQTTK</sequence>
<organism evidence="3 4">
    <name type="scientific">Carya illinoinensis</name>
    <name type="common">Pecan</name>
    <dbReference type="NCBI Taxonomy" id="32201"/>
    <lineage>
        <taxon>Eukaryota</taxon>
        <taxon>Viridiplantae</taxon>
        <taxon>Streptophyta</taxon>
        <taxon>Embryophyta</taxon>
        <taxon>Tracheophyta</taxon>
        <taxon>Spermatophyta</taxon>
        <taxon>Magnoliopsida</taxon>
        <taxon>eudicotyledons</taxon>
        <taxon>Gunneridae</taxon>
        <taxon>Pentapetalae</taxon>
        <taxon>rosids</taxon>
        <taxon>fabids</taxon>
        <taxon>Fagales</taxon>
        <taxon>Juglandaceae</taxon>
        <taxon>Carya</taxon>
    </lineage>
</organism>
<accession>A0A922DEH3</accession>
<keyword evidence="1" id="KW-0472">Membrane</keyword>
<protein>
    <submittedName>
        <fullName evidence="3">Uncharacterized protein</fullName>
    </submittedName>
</protein>
<dbReference type="EMBL" id="CM031837">
    <property type="protein sequence ID" value="KAG6682916.1"/>
    <property type="molecule type" value="Genomic_DNA"/>
</dbReference>
<dbReference type="Proteomes" id="UP000811246">
    <property type="component" value="Chromosome 13"/>
</dbReference>
<keyword evidence="1" id="KW-1133">Transmembrane helix</keyword>
<dbReference type="AlphaFoldDB" id="A0A922DEH3"/>
<gene>
    <name evidence="3" type="ORF">I3842_13G166100</name>
</gene>
<evidence type="ECO:0000313" key="4">
    <source>
        <dbReference type="Proteomes" id="UP000811246"/>
    </source>
</evidence>
<comment type="caution">
    <text evidence="3">The sequence shown here is derived from an EMBL/GenBank/DDBJ whole genome shotgun (WGS) entry which is preliminary data.</text>
</comment>
<feature type="chain" id="PRO_5037817627" evidence="2">
    <location>
        <begin position="20"/>
        <end position="77"/>
    </location>
</feature>
<proteinExistence type="predicted"/>